<accession>R4UFJ9</accession>
<dbReference type="KEGG" id="scr:SCHRY_v1c03520"/>
<proteinExistence type="predicted"/>
<reference evidence="2 3" key="1">
    <citation type="journal article" date="2013" name="Genome Biol. Evol.">
        <title>Complete genomes of two dipteran-associated spiroplasmas provided insights into the origin, dynamics, and impacts of viral invasion in spiroplasma.</title>
        <authorList>
            <person name="Ku C."/>
            <person name="Lo W.S."/>
            <person name="Chen L.L."/>
            <person name="Kuo C.H."/>
        </authorList>
    </citation>
    <scope>NUCLEOTIDE SEQUENCE [LARGE SCALE GENOMIC DNA]</scope>
    <source>
        <strain evidence="2 3">DF-1</strain>
    </source>
</reference>
<protein>
    <recommendedName>
        <fullName evidence="4">Lipoprotein</fullName>
    </recommendedName>
</protein>
<keyword evidence="3" id="KW-1185">Reference proteome</keyword>
<evidence type="ECO:0008006" key="4">
    <source>
        <dbReference type="Google" id="ProtNLM"/>
    </source>
</evidence>
<evidence type="ECO:0000313" key="3">
    <source>
        <dbReference type="Proteomes" id="UP000013964"/>
    </source>
</evidence>
<name>R4UFJ9_9MOLU</name>
<sequence>MKKLLWFFTAIGIITTSSTVVACGSPIDPLKGHYFVDRNKVLFNKYEFQLDEDCIYATLILGMPPGRVPPITAFNSYFKINNDKFIHYLKVNEELPVQDKYDNLVYHFTIVRNFDETEPLEKKLECTFSFELNNEFFTWNNLKTKITILPK</sequence>
<dbReference type="RefSeq" id="WP_016338761.1">
    <property type="nucleotide sequence ID" value="NC_021280.1"/>
</dbReference>
<dbReference type="Proteomes" id="UP000013964">
    <property type="component" value="Chromosome"/>
</dbReference>
<dbReference type="STRING" id="1276227.SCHRY_v1c03520"/>
<dbReference type="PROSITE" id="PS51257">
    <property type="entry name" value="PROKAR_LIPOPROTEIN"/>
    <property type="match status" value="1"/>
</dbReference>
<evidence type="ECO:0000256" key="1">
    <source>
        <dbReference type="SAM" id="SignalP"/>
    </source>
</evidence>
<keyword evidence="1" id="KW-0732">Signal</keyword>
<dbReference type="EMBL" id="CP005077">
    <property type="protein sequence ID" value="AGM24935.1"/>
    <property type="molecule type" value="Genomic_DNA"/>
</dbReference>
<gene>
    <name evidence="2" type="ORF">SCHRY_v1c03520</name>
</gene>
<feature type="signal peptide" evidence="1">
    <location>
        <begin position="1"/>
        <end position="22"/>
    </location>
</feature>
<dbReference type="AlphaFoldDB" id="R4UFJ9"/>
<evidence type="ECO:0000313" key="2">
    <source>
        <dbReference type="EMBL" id="AGM24935.1"/>
    </source>
</evidence>
<feature type="chain" id="PRO_5004380283" description="Lipoprotein" evidence="1">
    <location>
        <begin position="23"/>
        <end position="151"/>
    </location>
</feature>
<dbReference type="InterPro" id="IPR054816">
    <property type="entry name" value="Lipoprotein_mollicutes-type_CS"/>
</dbReference>
<organism evidence="2 3">
    <name type="scientific">Spiroplasma chrysopicola DF-1</name>
    <dbReference type="NCBI Taxonomy" id="1276227"/>
    <lineage>
        <taxon>Bacteria</taxon>
        <taxon>Bacillati</taxon>
        <taxon>Mycoplasmatota</taxon>
        <taxon>Mollicutes</taxon>
        <taxon>Entomoplasmatales</taxon>
        <taxon>Spiroplasmataceae</taxon>
        <taxon>Spiroplasma</taxon>
    </lineage>
</organism>
<dbReference type="PATRIC" id="fig|1276227.3.peg.352"/>
<dbReference type="HOGENOM" id="CLU_1703154_0_0_14"/>
<dbReference type="NCBIfam" id="NF038029">
    <property type="entry name" value="LP_plasma"/>
    <property type="match status" value="1"/>
</dbReference>